<dbReference type="GO" id="GO:0043165">
    <property type="term" value="P:Gram-negative-bacterium-type cell outer membrane assembly"/>
    <property type="evidence" value="ECO:0007669"/>
    <property type="project" value="UniProtKB-UniRule"/>
</dbReference>
<dbReference type="Proteomes" id="UP000265955">
    <property type="component" value="Unassembled WGS sequence"/>
</dbReference>
<dbReference type="GO" id="GO:0001530">
    <property type="term" value="F:lipopolysaccharide binding"/>
    <property type="evidence" value="ECO:0007669"/>
    <property type="project" value="TreeGrafter"/>
</dbReference>
<organism evidence="8 9">
    <name type="scientific">Noviherbaspirillum saxi</name>
    <dbReference type="NCBI Taxonomy" id="2320863"/>
    <lineage>
        <taxon>Bacteria</taxon>
        <taxon>Pseudomonadati</taxon>
        <taxon>Pseudomonadota</taxon>
        <taxon>Betaproteobacteria</taxon>
        <taxon>Burkholderiales</taxon>
        <taxon>Oxalobacteraceae</taxon>
        <taxon>Noviherbaspirillum</taxon>
    </lineage>
</organism>
<protein>
    <recommendedName>
        <fullName evidence="6">LPS-assembly lipoprotein LptE</fullName>
    </recommendedName>
</protein>
<keyword evidence="2 6" id="KW-0472">Membrane</keyword>
<dbReference type="GO" id="GO:1990351">
    <property type="term" value="C:transporter complex"/>
    <property type="evidence" value="ECO:0007669"/>
    <property type="project" value="TreeGrafter"/>
</dbReference>
<keyword evidence="1 6" id="KW-0732">Signal</keyword>
<keyword evidence="4 6" id="KW-0998">Cell outer membrane</keyword>
<name>A0A3A3G6S5_9BURK</name>
<dbReference type="GO" id="GO:0009279">
    <property type="term" value="C:cell outer membrane"/>
    <property type="evidence" value="ECO:0007669"/>
    <property type="project" value="UniProtKB-SubCell"/>
</dbReference>
<keyword evidence="3 6" id="KW-0564">Palmitate</keyword>
<dbReference type="Gene3D" id="3.30.160.150">
    <property type="entry name" value="Lipoprotein like domain"/>
    <property type="match status" value="1"/>
</dbReference>
<accession>A0A3A3G6S5</accession>
<dbReference type="GO" id="GO:0015920">
    <property type="term" value="P:lipopolysaccharide transport"/>
    <property type="evidence" value="ECO:0007669"/>
    <property type="project" value="TreeGrafter"/>
</dbReference>
<proteinExistence type="inferred from homology"/>
<dbReference type="PANTHER" id="PTHR38098">
    <property type="entry name" value="LPS-ASSEMBLY LIPOPROTEIN LPTE"/>
    <property type="match status" value="1"/>
</dbReference>
<evidence type="ECO:0000256" key="1">
    <source>
        <dbReference type="ARBA" id="ARBA00022729"/>
    </source>
</evidence>
<evidence type="ECO:0000313" key="8">
    <source>
        <dbReference type="EMBL" id="RJF97845.1"/>
    </source>
</evidence>
<comment type="caution">
    <text evidence="8">The sequence shown here is derived from an EMBL/GenBank/DDBJ whole genome shotgun (WGS) entry which is preliminary data.</text>
</comment>
<comment type="subcellular location">
    <subcellularLocation>
        <location evidence="6">Cell outer membrane</location>
        <topology evidence="6">Lipid-anchor</topology>
    </subcellularLocation>
</comment>
<evidence type="ECO:0000256" key="2">
    <source>
        <dbReference type="ARBA" id="ARBA00023136"/>
    </source>
</evidence>
<comment type="similarity">
    <text evidence="6">Belongs to the LptE lipoprotein family.</text>
</comment>
<comment type="function">
    <text evidence="6">Together with LptD, is involved in the assembly of lipopolysaccharide (LPS) at the surface of the outer membrane. Required for the proper assembly of LptD. Binds LPS and may serve as the LPS recognition site at the outer membrane.</text>
</comment>
<dbReference type="OrthoDB" id="5298094at2"/>
<reference evidence="9" key="1">
    <citation type="submission" date="2018-09" db="EMBL/GenBank/DDBJ databases">
        <authorList>
            <person name="Zhu H."/>
        </authorList>
    </citation>
    <scope>NUCLEOTIDE SEQUENCE [LARGE SCALE GENOMIC DNA]</scope>
    <source>
        <strain evidence="9">K1R23-30</strain>
    </source>
</reference>
<feature type="chain" id="PRO_5017362667" description="LPS-assembly lipoprotein LptE" evidence="7">
    <location>
        <begin position="20"/>
        <end position="167"/>
    </location>
</feature>
<dbReference type="PANTHER" id="PTHR38098:SF1">
    <property type="entry name" value="LPS-ASSEMBLY LIPOPROTEIN LPTE"/>
    <property type="match status" value="1"/>
</dbReference>
<dbReference type="PROSITE" id="PS51257">
    <property type="entry name" value="PROKAR_LIPOPROTEIN"/>
    <property type="match status" value="1"/>
</dbReference>
<evidence type="ECO:0000256" key="7">
    <source>
        <dbReference type="SAM" id="SignalP"/>
    </source>
</evidence>
<feature type="signal peptide" evidence="7">
    <location>
        <begin position="1"/>
        <end position="19"/>
    </location>
</feature>
<keyword evidence="9" id="KW-1185">Reference proteome</keyword>
<dbReference type="RefSeq" id="WP_119767791.1">
    <property type="nucleotide sequence ID" value="NZ_QYUO01000001.1"/>
</dbReference>
<dbReference type="EMBL" id="QYUO01000001">
    <property type="protein sequence ID" value="RJF97845.1"/>
    <property type="molecule type" value="Genomic_DNA"/>
</dbReference>
<evidence type="ECO:0000256" key="4">
    <source>
        <dbReference type="ARBA" id="ARBA00023237"/>
    </source>
</evidence>
<evidence type="ECO:0000256" key="3">
    <source>
        <dbReference type="ARBA" id="ARBA00023139"/>
    </source>
</evidence>
<dbReference type="AlphaFoldDB" id="A0A3A3G6S5"/>
<keyword evidence="5 6" id="KW-0449">Lipoprotein</keyword>
<evidence type="ECO:0000313" key="9">
    <source>
        <dbReference type="Proteomes" id="UP000265955"/>
    </source>
</evidence>
<gene>
    <name evidence="6" type="primary">lptE</name>
    <name evidence="8" type="ORF">D3871_04395</name>
</gene>
<evidence type="ECO:0000256" key="5">
    <source>
        <dbReference type="ARBA" id="ARBA00023288"/>
    </source>
</evidence>
<evidence type="ECO:0000256" key="6">
    <source>
        <dbReference type="HAMAP-Rule" id="MF_01186"/>
    </source>
</evidence>
<comment type="subunit">
    <text evidence="6">Component of the lipopolysaccharide transport and assembly complex. Interacts with LptD.</text>
</comment>
<dbReference type="Pfam" id="PF04390">
    <property type="entry name" value="LptE"/>
    <property type="match status" value="1"/>
</dbReference>
<sequence>MTRRAVLLLTLAAAATLSGCGFQLRGADGKSALPFKTVYIGVPESSPLGVELKRYIRASGNTAIVADPRQAEAIIDVLSEAREKATLSLNTQGRIREYSLYYRMRFRVKDSAEKELLPATEIILKRDISFNESQVIAKEKEEDLLYRDMQSDAVQQVLRRMAALKPA</sequence>
<dbReference type="HAMAP" id="MF_01186">
    <property type="entry name" value="LPS_assembly_LptE"/>
    <property type="match status" value="1"/>
</dbReference>
<dbReference type="InterPro" id="IPR007485">
    <property type="entry name" value="LPS_assembly_LptE"/>
</dbReference>